<dbReference type="Gene3D" id="3.40.50.300">
    <property type="entry name" value="P-loop containing nucleotide triphosphate hydrolases"/>
    <property type="match status" value="1"/>
</dbReference>
<keyword evidence="4" id="KW-0067">ATP-binding</keyword>
<evidence type="ECO:0000313" key="4">
    <source>
        <dbReference type="EMBL" id="VAX09477.1"/>
    </source>
</evidence>
<evidence type="ECO:0000259" key="3">
    <source>
        <dbReference type="PROSITE" id="PS51194"/>
    </source>
</evidence>
<organism evidence="4">
    <name type="scientific">hydrothermal vent metagenome</name>
    <dbReference type="NCBI Taxonomy" id="652676"/>
    <lineage>
        <taxon>unclassified sequences</taxon>
        <taxon>metagenomes</taxon>
        <taxon>ecological metagenomes</taxon>
    </lineage>
</organism>
<name>A0A3B1BXX0_9ZZZZ</name>
<dbReference type="Pfam" id="PF12419">
    <property type="entry name" value="DUF3670"/>
    <property type="match status" value="1"/>
</dbReference>
<dbReference type="InterPro" id="IPR001650">
    <property type="entry name" value="Helicase_C-like"/>
</dbReference>
<dbReference type="InterPro" id="IPR022138">
    <property type="entry name" value="DUF3670"/>
</dbReference>
<dbReference type="SMART" id="SM00487">
    <property type="entry name" value="DEXDc"/>
    <property type="match status" value="1"/>
</dbReference>
<reference evidence="4" key="1">
    <citation type="submission" date="2018-06" db="EMBL/GenBank/DDBJ databases">
        <authorList>
            <person name="Zhirakovskaya E."/>
        </authorList>
    </citation>
    <scope>NUCLEOTIDE SEQUENCE</scope>
</reference>
<dbReference type="PROSITE" id="PS51192">
    <property type="entry name" value="HELICASE_ATP_BIND_1"/>
    <property type="match status" value="1"/>
</dbReference>
<sequence length="896" mass="99503">MQSFDLGLLPSGHLHGFFLNHNDSTGNEARPDAIGKAFTRSVGEGLFTLAARKNSEDLSPSLHYWRNIACHYMSQRCRLTQADPQSPDPVEPLSAAETMPLILSAPPMQGAEYLSASVLQDIYSRLDNWVCEQIISFGGLGALLAKKAPQWHQLGRVCFHLAENKNDPDYPFAFMATYVPELSAQGKVHHQALGRALQEYAGAKNKTALIHLLSPVQLAAESSAVIKALLDSGDIYHPLAWTPTEAYAFLKGAPVYEQSGVVVRLPDWWKKRSRPRASVTIGEKKQKNFNADSLLDFKLHIALGTEPLSKAELKKLMAAGDGLVYMKGQWVEVDQAKLDEVLAHWKNVQAEAASGGLSFAEGMRLLAGASADLKKDDLLEENQAWSFVQPGKWLAAELEALRSPEQMKAVNPGNALKATLRPYQQTGVNWLWLLSQLGLGACLADDMGLGKTMQVISLLLILKKKRSDKSSLLVLPASLIGNWKIELERFSPTLNCLFIHSSQLNKKTMAAIANDTAALQGIDVVLTTYGTLMRQPWLHEQVWRLLVLDEAQAIKNPAARQTKAVKKIKAQSRIALTGTPVENRLSDLWSLFDFLNPGLLGSATRFRDFVKSLSQRKQDHYAPLRNLVGPYILRRMKTDRSIISDLPEKTEITAYCGLSKVQAVQYQQAVIQMAKAIENSEGIKRRGLVLSYLLRFKQICNHPSQWLGDGEYAPNKSGKFIRLAELCEEIASRQEKLLVFTQFREMIAPLSDFLAEQFAQPGLLLHGGTAVKKRQKLVEQFQDEAGPPFFILSLKAGGTGLNLTQASHVIHFDRWWNPAVENQATDRAFRIGQKKNVLVHKFVCQGTIEEKIDALINEKTALANDLLEGSADTLLTEMDDRALLNLVSLDIEKAKL</sequence>
<dbReference type="CDD" id="cd18012">
    <property type="entry name" value="DEXQc_arch_SWI2_SNF2"/>
    <property type="match status" value="1"/>
</dbReference>
<proteinExistence type="predicted"/>
<feature type="domain" description="Helicase C-terminal" evidence="3">
    <location>
        <begin position="722"/>
        <end position="882"/>
    </location>
</feature>
<dbReference type="PANTHER" id="PTHR10799">
    <property type="entry name" value="SNF2/RAD54 HELICASE FAMILY"/>
    <property type="match status" value="1"/>
</dbReference>
<dbReference type="GO" id="GO:0016787">
    <property type="term" value="F:hydrolase activity"/>
    <property type="evidence" value="ECO:0007669"/>
    <property type="project" value="UniProtKB-KW"/>
</dbReference>
<keyword evidence="1" id="KW-0378">Hydrolase</keyword>
<evidence type="ECO:0000259" key="2">
    <source>
        <dbReference type="PROSITE" id="PS51192"/>
    </source>
</evidence>
<dbReference type="GO" id="GO:0004386">
    <property type="term" value="F:helicase activity"/>
    <property type="evidence" value="ECO:0007669"/>
    <property type="project" value="UniProtKB-KW"/>
</dbReference>
<protein>
    <submittedName>
        <fullName evidence="4">Helicase, SNF2/RAD54 family</fullName>
    </submittedName>
</protein>
<dbReference type="Pfam" id="PF00176">
    <property type="entry name" value="SNF2-rel_dom"/>
    <property type="match status" value="1"/>
</dbReference>
<dbReference type="SMART" id="SM00490">
    <property type="entry name" value="HELICc"/>
    <property type="match status" value="1"/>
</dbReference>
<dbReference type="EMBL" id="UOFY01000038">
    <property type="protein sequence ID" value="VAX09477.1"/>
    <property type="molecule type" value="Genomic_DNA"/>
</dbReference>
<dbReference type="SUPFAM" id="SSF52540">
    <property type="entry name" value="P-loop containing nucleoside triphosphate hydrolases"/>
    <property type="match status" value="2"/>
</dbReference>
<dbReference type="InterPro" id="IPR014001">
    <property type="entry name" value="Helicase_ATP-bd"/>
</dbReference>
<dbReference type="InterPro" id="IPR000330">
    <property type="entry name" value="SNF2_N"/>
</dbReference>
<dbReference type="InterPro" id="IPR038718">
    <property type="entry name" value="SNF2-like_sf"/>
</dbReference>
<keyword evidence="4" id="KW-0547">Nucleotide-binding</keyword>
<dbReference type="Gene3D" id="3.40.50.10810">
    <property type="entry name" value="Tandem AAA-ATPase domain"/>
    <property type="match status" value="1"/>
</dbReference>
<gene>
    <name evidence="4" type="ORF">MNBD_GAMMA25-2493</name>
</gene>
<dbReference type="PROSITE" id="PS51194">
    <property type="entry name" value="HELICASE_CTER"/>
    <property type="match status" value="1"/>
</dbReference>
<dbReference type="Pfam" id="PF00271">
    <property type="entry name" value="Helicase_C"/>
    <property type="match status" value="1"/>
</dbReference>
<feature type="domain" description="Helicase ATP-binding" evidence="2">
    <location>
        <begin position="432"/>
        <end position="598"/>
    </location>
</feature>
<dbReference type="InterPro" id="IPR027417">
    <property type="entry name" value="P-loop_NTPase"/>
</dbReference>
<evidence type="ECO:0000256" key="1">
    <source>
        <dbReference type="ARBA" id="ARBA00022801"/>
    </source>
</evidence>
<keyword evidence="4" id="KW-0347">Helicase</keyword>
<dbReference type="CDD" id="cd18793">
    <property type="entry name" value="SF2_C_SNF"/>
    <property type="match status" value="1"/>
</dbReference>
<dbReference type="AlphaFoldDB" id="A0A3B1BXX0"/>
<dbReference type="GO" id="GO:0005524">
    <property type="term" value="F:ATP binding"/>
    <property type="evidence" value="ECO:0007669"/>
    <property type="project" value="InterPro"/>
</dbReference>
<dbReference type="InterPro" id="IPR049730">
    <property type="entry name" value="SNF2/RAD54-like_C"/>
</dbReference>
<accession>A0A3B1BXX0</accession>